<dbReference type="Pfam" id="PF25435">
    <property type="entry name" value="PalB_C"/>
    <property type="match status" value="1"/>
</dbReference>
<dbReference type="Pfam" id="PF01067">
    <property type="entry name" value="Calpain_III"/>
    <property type="match status" value="1"/>
</dbReference>
<dbReference type="InterPro" id="IPR022682">
    <property type="entry name" value="Calpain_domain_III"/>
</dbReference>
<feature type="active site" evidence="5">
    <location>
        <position position="379"/>
    </location>
</feature>
<organism evidence="7 8">
    <name type="scientific">Pseudogymnoascus verrucosus</name>
    <dbReference type="NCBI Taxonomy" id="342668"/>
    <lineage>
        <taxon>Eukaryota</taxon>
        <taxon>Fungi</taxon>
        <taxon>Dikarya</taxon>
        <taxon>Ascomycota</taxon>
        <taxon>Pezizomycotina</taxon>
        <taxon>Leotiomycetes</taxon>
        <taxon>Thelebolales</taxon>
        <taxon>Thelebolaceae</taxon>
        <taxon>Pseudogymnoascus</taxon>
    </lineage>
</organism>
<feature type="active site" evidence="5">
    <location>
        <position position="191"/>
    </location>
</feature>
<protein>
    <submittedName>
        <fullName evidence="7">Cysteine protease</fullName>
    </submittedName>
</protein>
<accession>A0A2P2SW19</accession>
<dbReference type="InterPro" id="IPR036181">
    <property type="entry name" value="MIT_dom_sf"/>
</dbReference>
<evidence type="ECO:0000256" key="1">
    <source>
        <dbReference type="ARBA" id="ARBA00010193"/>
    </source>
</evidence>
<proteinExistence type="inferred from homology"/>
<dbReference type="InterPro" id="IPR036213">
    <property type="entry name" value="Calpain_III_sf"/>
</dbReference>
<dbReference type="OrthoDB" id="167576at2759"/>
<dbReference type="Gene3D" id="1.20.58.80">
    <property type="entry name" value="Phosphotransferase system, lactose/cellobiose-type IIA subunit"/>
    <property type="match status" value="1"/>
</dbReference>
<evidence type="ECO:0000313" key="8">
    <source>
        <dbReference type="Proteomes" id="UP000091956"/>
    </source>
</evidence>
<evidence type="ECO:0000256" key="2">
    <source>
        <dbReference type="ARBA" id="ARBA00022670"/>
    </source>
</evidence>
<dbReference type="RefSeq" id="XP_018134756.1">
    <property type="nucleotide sequence ID" value="XM_018270462.2"/>
</dbReference>
<evidence type="ECO:0000256" key="4">
    <source>
        <dbReference type="ARBA" id="ARBA00022807"/>
    </source>
</evidence>
<evidence type="ECO:0000259" key="6">
    <source>
        <dbReference type="PROSITE" id="PS50203"/>
    </source>
</evidence>
<dbReference type="Pfam" id="PF00648">
    <property type="entry name" value="Peptidase_C2"/>
    <property type="match status" value="1"/>
</dbReference>
<dbReference type="AlphaFoldDB" id="A0A2P2SW19"/>
<feature type="domain" description="Calpain catalytic" evidence="6">
    <location>
        <begin position="110"/>
        <end position="439"/>
    </location>
</feature>
<dbReference type="Proteomes" id="UP000091956">
    <property type="component" value="Unassembled WGS sequence"/>
</dbReference>
<evidence type="ECO:0000256" key="3">
    <source>
        <dbReference type="ARBA" id="ARBA00022801"/>
    </source>
</evidence>
<reference evidence="8" key="2">
    <citation type="journal article" date="2018" name="Nat. Commun.">
        <title>Extreme sensitivity to ultraviolet light in the fungal pathogen causing white-nose syndrome of bats.</title>
        <authorList>
            <person name="Palmer J.M."/>
            <person name="Drees K.P."/>
            <person name="Foster J.T."/>
            <person name="Lindner D.L."/>
        </authorList>
    </citation>
    <scope>NUCLEOTIDE SEQUENCE [LARGE SCALE GENOMIC DNA]</scope>
    <source>
        <strain evidence="8">UAMH 10579</strain>
    </source>
</reference>
<dbReference type="PANTHER" id="PTHR46143:SF1">
    <property type="entry name" value="CALPAIN-7"/>
    <property type="match status" value="1"/>
</dbReference>
<dbReference type="SMART" id="SM00720">
    <property type="entry name" value="calpain_III"/>
    <property type="match status" value="1"/>
</dbReference>
<dbReference type="EMBL" id="KV460207">
    <property type="protein sequence ID" value="OBU01024.1"/>
    <property type="molecule type" value="Genomic_DNA"/>
</dbReference>
<dbReference type="InterPro" id="IPR022683">
    <property type="entry name" value="Calpain_III"/>
</dbReference>
<name>A0A2P2SW19_9PEZI</name>
<dbReference type="CDD" id="cd00044">
    <property type="entry name" value="CysPc"/>
    <property type="match status" value="1"/>
</dbReference>
<dbReference type="InterPro" id="IPR001300">
    <property type="entry name" value="Peptidase_C2_calpain_cat"/>
</dbReference>
<keyword evidence="2 5" id="KW-0645">Protease</keyword>
<reference evidence="7 8" key="1">
    <citation type="submission" date="2016-03" db="EMBL/GenBank/DDBJ databases">
        <title>Comparative genomics of Pseudogymnoascus destructans, the fungus causing white-nose syndrome of bats.</title>
        <authorList>
            <person name="Palmer J.M."/>
            <person name="Drees K.P."/>
            <person name="Foster J.T."/>
            <person name="Lindner D.L."/>
        </authorList>
    </citation>
    <scope>NUCLEOTIDE SEQUENCE [LARGE SCALE GENOMIC DNA]</scope>
    <source>
        <strain evidence="7 8">UAMH 10579</strain>
    </source>
</reference>
<dbReference type="InterPro" id="IPR051297">
    <property type="entry name" value="PalB/RIM13"/>
</dbReference>
<evidence type="ECO:0000313" key="7">
    <source>
        <dbReference type="EMBL" id="OBU01024.1"/>
    </source>
</evidence>
<sequence length="857" mass="93355">METRALEAEGRISSSRTKEDALANAISAAECYMKAIKLANNSSERARLKEKCMNILARAEEIKKIEQWQPAMSHTGAVITPSEISGMPQSRRQLSTREEVILLEGSKLHGLIFPPWKSEPDGQEFATPNGEIYTDLSKINISNTHADEPGDWRRPEDLLGDELRDASSPRQQPTMQAAADIDLVQDVTADCSVVASLCAAVARPGGTYGKLLERIFYPYNKAHGIPEMSKNGKYIFRLHFNGCFRKVVIDDRLPAPRNSRRLYVFDRQNPGLLWPALLEKAYLKVRGGYDFPGSNSGTDLWVITSWIPEQIFLQSDELQPNDLWSRILNAFALGDVMVTLGTGRLNNNEEEALGLAGEHDYAVLDIKEKGDEKLFLLKNPWCDAMVWKGAEDQKPSDADQEAFGFANVAPKASTNPGTFWMSYPEVMRNFDSLYLNWNPGLFTHRQDHHFNWTLPTAPSPGCFVHNPQYSVHSPLGGTVWILLSRHFTTAEHNYRASSTLPSPTTTTTGSNSHGFISLYIFDAGGQRIHLSDSPLSRGPYVDSPQTLSKLSLPPNTPYTIVVAHQDLPLPKYTFTLSAYSSTPLTLSPAPNAHPHITTTAGAWTPKTAGGNASSPTYASNPQFKLHLPTQTSLSIILAASPPDLAIHVKLVWGRGQRVTSVTSQDIVGESGSYRRSCALANLTNVAAGDYTIVCSTFESGQTGKFTLRVESSTPCVITPVQNEDAGRLTLHLPPLYFHEGITRMLAPLTLSRITRLRIVAQHACPAAQRGAISPLKVSVERGQGPNKSVLATSGGGGFSDAPAGVRVGDIDLTPGLGGRGGLWVVLERVGGGRGEEVEVVVLSEVGVEVGAWGTGEG</sequence>
<dbReference type="GO" id="GO:0004198">
    <property type="term" value="F:calcium-dependent cysteine-type endopeptidase activity"/>
    <property type="evidence" value="ECO:0007669"/>
    <property type="project" value="InterPro"/>
</dbReference>
<dbReference type="PANTHER" id="PTHR46143">
    <property type="entry name" value="CALPAIN-7"/>
    <property type="match status" value="1"/>
</dbReference>
<dbReference type="InterPro" id="IPR038765">
    <property type="entry name" value="Papain-like_cys_pep_sf"/>
</dbReference>
<comment type="similarity">
    <text evidence="1">Belongs to the peptidase C2 family. PalB/RIM13 subfamily.</text>
</comment>
<dbReference type="Gene3D" id="3.90.70.10">
    <property type="entry name" value="Cysteine proteinases"/>
    <property type="match status" value="1"/>
</dbReference>
<feature type="active site" evidence="5">
    <location>
        <position position="359"/>
    </location>
</feature>
<keyword evidence="8" id="KW-1185">Reference proteome</keyword>
<dbReference type="GO" id="GO:0006508">
    <property type="term" value="P:proteolysis"/>
    <property type="evidence" value="ECO:0007669"/>
    <property type="project" value="UniProtKB-KW"/>
</dbReference>
<gene>
    <name evidence="7" type="primary">RIM13</name>
    <name evidence="7" type="ORF">VE01_00934</name>
</gene>
<dbReference type="SUPFAM" id="SSF49758">
    <property type="entry name" value="Calpain large subunit, middle domain (domain III)"/>
    <property type="match status" value="2"/>
</dbReference>
<dbReference type="PROSITE" id="PS50203">
    <property type="entry name" value="CALPAIN_CAT"/>
    <property type="match status" value="1"/>
</dbReference>
<keyword evidence="4 5" id="KW-0788">Thiol protease</keyword>
<dbReference type="STRING" id="342668.A0A2P2SW19"/>
<keyword evidence="3 5" id="KW-0378">Hydrolase</keyword>
<dbReference type="SMART" id="SM00230">
    <property type="entry name" value="CysPc"/>
    <property type="match status" value="1"/>
</dbReference>
<dbReference type="SUPFAM" id="SSF116846">
    <property type="entry name" value="MIT domain"/>
    <property type="match status" value="1"/>
</dbReference>
<dbReference type="GeneID" id="28834320"/>
<dbReference type="Gene3D" id="2.60.120.380">
    <property type="match status" value="1"/>
</dbReference>
<evidence type="ECO:0000256" key="5">
    <source>
        <dbReference type="PROSITE-ProRule" id="PRU00239"/>
    </source>
</evidence>
<dbReference type="SUPFAM" id="SSF54001">
    <property type="entry name" value="Cysteine proteinases"/>
    <property type="match status" value="1"/>
</dbReference>